<evidence type="ECO:0000313" key="3">
    <source>
        <dbReference type="Proteomes" id="UP001195483"/>
    </source>
</evidence>
<dbReference type="AlphaFoldDB" id="A0AAE0TAW5"/>
<feature type="compositionally biased region" description="Basic and acidic residues" evidence="1">
    <location>
        <begin position="112"/>
        <end position="124"/>
    </location>
</feature>
<reference evidence="2" key="1">
    <citation type="journal article" date="2021" name="Genome Biol. Evol.">
        <title>A High-Quality Reference Genome for a Parasitic Bivalve with Doubly Uniparental Inheritance (Bivalvia: Unionida).</title>
        <authorList>
            <person name="Smith C.H."/>
        </authorList>
    </citation>
    <scope>NUCLEOTIDE SEQUENCE</scope>
    <source>
        <strain evidence="2">CHS0354</strain>
    </source>
</reference>
<dbReference type="Proteomes" id="UP001195483">
    <property type="component" value="Unassembled WGS sequence"/>
</dbReference>
<accession>A0AAE0TAW5</accession>
<evidence type="ECO:0000313" key="2">
    <source>
        <dbReference type="EMBL" id="KAK3606469.1"/>
    </source>
</evidence>
<organism evidence="2 3">
    <name type="scientific">Potamilus streckersoni</name>
    <dbReference type="NCBI Taxonomy" id="2493646"/>
    <lineage>
        <taxon>Eukaryota</taxon>
        <taxon>Metazoa</taxon>
        <taxon>Spiralia</taxon>
        <taxon>Lophotrochozoa</taxon>
        <taxon>Mollusca</taxon>
        <taxon>Bivalvia</taxon>
        <taxon>Autobranchia</taxon>
        <taxon>Heteroconchia</taxon>
        <taxon>Palaeoheterodonta</taxon>
        <taxon>Unionida</taxon>
        <taxon>Unionoidea</taxon>
        <taxon>Unionidae</taxon>
        <taxon>Ambleminae</taxon>
        <taxon>Lampsilini</taxon>
        <taxon>Potamilus</taxon>
    </lineage>
</organism>
<proteinExistence type="predicted"/>
<reference evidence="2" key="2">
    <citation type="journal article" date="2021" name="Genome Biol. Evol.">
        <title>Developing a high-quality reference genome for a parasitic bivalve with doubly uniparental inheritance (Bivalvia: Unionida).</title>
        <authorList>
            <person name="Smith C.H."/>
        </authorList>
    </citation>
    <scope>NUCLEOTIDE SEQUENCE</scope>
    <source>
        <strain evidence="2">CHS0354</strain>
        <tissue evidence="2">Mantle</tissue>
    </source>
</reference>
<gene>
    <name evidence="2" type="ORF">CHS0354_041416</name>
</gene>
<feature type="region of interest" description="Disordered" evidence="1">
    <location>
        <begin position="95"/>
        <end position="125"/>
    </location>
</feature>
<evidence type="ECO:0000256" key="1">
    <source>
        <dbReference type="SAM" id="MobiDB-lite"/>
    </source>
</evidence>
<dbReference type="EMBL" id="JAEAOA010002346">
    <property type="protein sequence ID" value="KAK3606469.1"/>
    <property type="molecule type" value="Genomic_DNA"/>
</dbReference>
<sequence>MNPCRPFEYTAGTPSEEVQLRMLASDDDLETELTCQRENCQTSEQIRKGKLKLSIGYATKDHGALNWLLESTDTERQTVRSLEIFGTYKVTIQHRPGRRHDNAEGRQCNPRDYSKRQQVKDKESSMANIKMVGGMRLGNSDKPNDLLRLKSN</sequence>
<name>A0AAE0TAW5_9BIVA</name>
<keyword evidence="3" id="KW-1185">Reference proteome</keyword>
<comment type="caution">
    <text evidence="2">The sequence shown here is derived from an EMBL/GenBank/DDBJ whole genome shotgun (WGS) entry which is preliminary data.</text>
</comment>
<protein>
    <submittedName>
        <fullName evidence="2">Uncharacterized protein</fullName>
    </submittedName>
</protein>
<reference evidence="2" key="3">
    <citation type="submission" date="2023-05" db="EMBL/GenBank/DDBJ databases">
        <authorList>
            <person name="Smith C.H."/>
        </authorList>
    </citation>
    <scope>NUCLEOTIDE SEQUENCE</scope>
    <source>
        <strain evidence="2">CHS0354</strain>
        <tissue evidence="2">Mantle</tissue>
    </source>
</reference>